<protein>
    <submittedName>
        <fullName evidence="3">Acyl-CoA synthetase</fullName>
    </submittedName>
</protein>
<dbReference type="InterPro" id="IPR025110">
    <property type="entry name" value="AMP-bd_C"/>
</dbReference>
<evidence type="ECO:0000259" key="2">
    <source>
        <dbReference type="Pfam" id="PF13193"/>
    </source>
</evidence>
<dbReference type="Gene3D" id="3.30.300.30">
    <property type="match status" value="1"/>
</dbReference>
<dbReference type="Proteomes" id="UP000230886">
    <property type="component" value="Unassembled WGS sequence"/>
</dbReference>
<dbReference type="InterPro" id="IPR042099">
    <property type="entry name" value="ANL_N_sf"/>
</dbReference>
<organism evidence="3 4">
    <name type="scientific">Rhodococcus qingshengii</name>
    <dbReference type="NCBI Taxonomy" id="334542"/>
    <lineage>
        <taxon>Bacteria</taxon>
        <taxon>Bacillati</taxon>
        <taxon>Actinomycetota</taxon>
        <taxon>Actinomycetes</taxon>
        <taxon>Mycobacteriales</taxon>
        <taxon>Nocardiaceae</taxon>
        <taxon>Rhodococcus</taxon>
        <taxon>Rhodococcus erythropolis group</taxon>
    </lineage>
</organism>
<dbReference type="Pfam" id="PF13193">
    <property type="entry name" value="AMP-binding_C"/>
    <property type="match status" value="1"/>
</dbReference>
<dbReference type="PANTHER" id="PTHR43767">
    <property type="entry name" value="LONG-CHAIN-FATTY-ACID--COA LIGASE"/>
    <property type="match status" value="1"/>
</dbReference>
<dbReference type="NCBIfam" id="NF005863">
    <property type="entry name" value="PRK07798.1"/>
    <property type="match status" value="1"/>
</dbReference>
<dbReference type="RefSeq" id="WP_065351432.1">
    <property type="nucleotide sequence ID" value="NZ_CP085042.1"/>
</dbReference>
<dbReference type="InterPro" id="IPR045851">
    <property type="entry name" value="AMP-bd_C_sf"/>
</dbReference>
<dbReference type="EMBL" id="NOVD01000070">
    <property type="protein sequence ID" value="PCK22442.1"/>
    <property type="molecule type" value="Genomic_DNA"/>
</dbReference>
<dbReference type="PANTHER" id="PTHR43767:SF1">
    <property type="entry name" value="NONRIBOSOMAL PEPTIDE SYNTHASE PES1 (EUROFUNG)-RELATED"/>
    <property type="match status" value="1"/>
</dbReference>
<dbReference type="InterPro" id="IPR000873">
    <property type="entry name" value="AMP-dep_synth/lig_dom"/>
</dbReference>
<comment type="caution">
    <text evidence="3">The sequence shown here is derived from an EMBL/GenBank/DDBJ whole genome shotgun (WGS) entry which is preliminary data.</text>
</comment>
<proteinExistence type="predicted"/>
<evidence type="ECO:0000259" key="1">
    <source>
        <dbReference type="Pfam" id="PF00501"/>
    </source>
</evidence>
<dbReference type="GO" id="GO:0016878">
    <property type="term" value="F:acid-thiol ligase activity"/>
    <property type="evidence" value="ECO:0007669"/>
    <property type="project" value="UniProtKB-ARBA"/>
</dbReference>
<dbReference type="PROSITE" id="PS00455">
    <property type="entry name" value="AMP_BINDING"/>
    <property type="match status" value="1"/>
</dbReference>
<reference evidence="3 4" key="1">
    <citation type="submission" date="2017-07" db="EMBL/GenBank/DDBJ databases">
        <title>Draft sequence of Rhodococcus enclensis 23b-28.</title>
        <authorList>
            <person name="Besaury L."/>
            <person name="Sancelme M."/>
            <person name="Amato P."/>
            <person name="Lallement A."/>
            <person name="Delort A.-M."/>
        </authorList>
    </citation>
    <scope>NUCLEOTIDE SEQUENCE [LARGE SCALE GENOMIC DNA]</scope>
    <source>
        <strain evidence="3 4">23b-28</strain>
    </source>
</reference>
<dbReference type="InterPro" id="IPR020845">
    <property type="entry name" value="AMP-binding_CS"/>
</dbReference>
<dbReference type="SUPFAM" id="SSF56801">
    <property type="entry name" value="Acetyl-CoA synthetase-like"/>
    <property type="match status" value="1"/>
</dbReference>
<dbReference type="InterPro" id="IPR050237">
    <property type="entry name" value="ATP-dep_AMP-bd_enzyme"/>
</dbReference>
<accession>A0A2A5IZ96</accession>
<sequence>MSLNLADLYEGISDLIPDRTALVCDGRRRTYVELDEGSNRIARHLASVGVGPGDHVALHMRNSIEFVESLLGCLKIRAVPINVNYRYVDAELTYLYNDSQSVALIVDEEFVSVVETVLPAAPGIKHVVVVGKSVVRDIEGVDVVGYADAAAEQPATRDFAPRSNDDLFVIYTGGTTGMPKGVMWRHEDFYFAALTGGNPFGPPHTTAEALFAAVPNVPAMNMLSTAPLMHGAASYSLFTGFFMGANAILMARFDAKTTLQLAGSEKAVSITVVGDAMARPLADELAANAADYDLSTVGMVSSGGALFSLSLREQLKSMLPNLVIRDGFGSSESGVDGNLEIGEDGLMRIAARDETRVVDERMRPLEPGSPETGYIARSGHVPVGYFNDPVKTAATFPVIDGVRMSVLGDVGRVEADGSIVLLGRGSQCINTGGEKVYPEEVEQALKSHPAVLDALVAGIPDAKFGERVAAVITTREGFDVPDAAEIGEHCASQVARYKVPRTVMNVPSIRRSPSGKADYRWAKATLAEQVS</sequence>
<dbReference type="Pfam" id="PF00501">
    <property type="entry name" value="AMP-binding"/>
    <property type="match status" value="1"/>
</dbReference>
<evidence type="ECO:0000313" key="4">
    <source>
        <dbReference type="Proteomes" id="UP000230886"/>
    </source>
</evidence>
<dbReference type="Gene3D" id="3.40.50.12780">
    <property type="entry name" value="N-terminal domain of ligase-like"/>
    <property type="match status" value="1"/>
</dbReference>
<feature type="domain" description="AMP-binding enzyme C-terminal" evidence="2">
    <location>
        <begin position="440"/>
        <end position="516"/>
    </location>
</feature>
<name>A0A2A5IZ96_RHOSG</name>
<dbReference type="AlphaFoldDB" id="A0A2A5IZ96"/>
<evidence type="ECO:0000313" key="3">
    <source>
        <dbReference type="EMBL" id="PCK22442.1"/>
    </source>
</evidence>
<feature type="domain" description="AMP-dependent synthetase/ligase" evidence="1">
    <location>
        <begin position="17"/>
        <end position="379"/>
    </location>
</feature>
<gene>
    <name evidence="3" type="ORF">CHR55_32315</name>
</gene>